<keyword evidence="2" id="KW-1185">Reference proteome</keyword>
<dbReference type="EMBL" id="JALNTZ010000002">
    <property type="protein sequence ID" value="KAJ3661570.1"/>
    <property type="molecule type" value="Genomic_DNA"/>
</dbReference>
<proteinExistence type="predicted"/>
<accession>A0AA38ISS5</accession>
<dbReference type="AlphaFoldDB" id="A0AA38ISS5"/>
<dbReference type="Proteomes" id="UP001168821">
    <property type="component" value="Unassembled WGS sequence"/>
</dbReference>
<organism evidence="1 2">
    <name type="scientific">Zophobas morio</name>
    <dbReference type="NCBI Taxonomy" id="2755281"/>
    <lineage>
        <taxon>Eukaryota</taxon>
        <taxon>Metazoa</taxon>
        <taxon>Ecdysozoa</taxon>
        <taxon>Arthropoda</taxon>
        <taxon>Hexapoda</taxon>
        <taxon>Insecta</taxon>
        <taxon>Pterygota</taxon>
        <taxon>Neoptera</taxon>
        <taxon>Endopterygota</taxon>
        <taxon>Coleoptera</taxon>
        <taxon>Polyphaga</taxon>
        <taxon>Cucujiformia</taxon>
        <taxon>Tenebrionidae</taxon>
        <taxon>Zophobas</taxon>
    </lineage>
</organism>
<sequence>MLNRPLREKIRVVSRRLKPKIDNQIQKKKQFQRRKTKLYYDQTARDLPECRENQNVIIRKGREWIPGRIVEKHEKPRSYMVQSETNILRRNRRDLRPSLIPSPSFTPDLDDNQIINEPKTDIVILSLPTNTENPVIVEPPNVGNARPKRNIKVPQRFKDYVMTK</sequence>
<name>A0AA38ISS5_9CUCU</name>
<reference evidence="1" key="1">
    <citation type="journal article" date="2023" name="G3 (Bethesda)">
        <title>Whole genome assemblies of Zophobas morio and Tenebrio molitor.</title>
        <authorList>
            <person name="Kaur S."/>
            <person name="Stinson S.A."/>
            <person name="diCenzo G.C."/>
        </authorList>
    </citation>
    <scope>NUCLEOTIDE SEQUENCE</scope>
    <source>
        <strain evidence="1">QUZm001</strain>
    </source>
</reference>
<dbReference type="PANTHER" id="PTHR33244">
    <property type="entry name" value="INTEGRASE CATALYTIC DOMAIN-CONTAINING PROTEIN-RELATED"/>
    <property type="match status" value="1"/>
</dbReference>
<gene>
    <name evidence="1" type="ORF">Zmor_005961</name>
</gene>
<comment type="caution">
    <text evidence="1">The sequence shown here is derived from an EMBL/GenBank/DDBJ whole genome shotgun (WGS) entry which is preliminary data.</text>
</comment>
<evidence type="ECO:0000313" key="2">
    <source>
        <dbReference type="Proteomes" id="UP001168821"/>
    </source>
</evidence>
<protein>
    <submittedName>
        <fullName evidence="1">Uncharacterized protein</fullName>
    </submittedName>
</protein>
<evidence type="ECO:0000313" key="1">
    <source>
        <dbReference type="EMBL" id="KAJ3661570.1"/>
    </source>
</evidence>
<dbReference type="PANTHER" id="PTHR33244:SF3">
    <property type="entry name" value="PEPTIDASE A2 DOMAIN-CONTAINING PROTEIN"/>
    <property type="match status" value="1"/>
</dbReference>